<proteinExistence type="predicted"/>
<sequence length="434" mass="47563">MDAEASMGSRASELALCELARMAYVTMQNASHTYWDLNDPEDEPLLKVSSGVTSVLLNSPQHQTAVDALNADSDFEPMWSAGTDLGTFFRYPGGGSIVQRETLPSSLIIPALRRANIEAPSTEDQFCALVLENLAEMKRAIRGEPVTIQLVHGLAGLSVPDGLQIATPWGVIRGVPVGAVQAARRGRINPTTAVLVGELKTTPLMGHGDQSELMLQEEFYAHEHQVRHLLPLAFALASEDGRVRAPSLTFSSRMVPFLGGWGSSGSPFGIPKETIEIREPDIERIVHWAKVLDANHNPSLDIAARRLVSAVNERYDPDDRLVDAVICWESLVGTKLETVNRVTSSLAILLEENVEIRSKMMTSLGNTYSVRSQLVHGQKVRDRDREKATEQAVDVAVKALRAIYSAGEPWVSEASDVRSKRIVLGEWDNRTSVL</sequence>
<evidence type="ECO:0008006" key="3">
    <source>
        <dbReference type="Google" id="ProtNLM"/>
    </source>
</evidence>
<dbReference type="EMBL" id="JAUSXB010000001">
    <property type="protein sequence ID" value="MDQ0672768.1"/>
    <property type="molecule type" value="Genomic_DNA"/>
</dbReference>
<evidence type="ECO:0000313" key="1">
    <source>
        <dbReference type="EMBL" id="MDQ0672768.1"/>
    </source>
</evidence>
<evidence type="ECO:0000313" key="2">
    <source>
        <dbReference type="Proteomes" id="UP001236806"/>
    </source>
</evidence>
<gene>
    <name evidence="1" type="ORF">QFZ36_000329</name>
</gene>
<dbReference type="Proteomes" id="UP001236806">
    <property type="component" value="Unassembled WGS sequence"/>
</dbReference>
<accession>A0ABU0PFM9</accession>
<keyword evidence="2" id="KW-1185">Reference proteome</keyword>
<protein>
    <recommendedName>
        <fullName evidence="3">Apea-like HEPN domain-containing protein</fullName>
    </recommendedName>
</protein>
<reference evidence="1 2" key="1">
    <citation type="submission" date="2023-07" db="EMBL/GenBank/DDBJ databases">
        <title>Comparative genomics of wheat-associated soil bacteria to identify genetic determinants of phenazine resistance.</title>
        <authorList>
            <person name="Mouncey N."/>
        </authorList>
    </citation>
    <scope>NUCLEOTIDE SEQUENCE [LARGE SCALE GENOMIC DNA]</scope>
    <source>
        <strain evidence="1 2">W1I3</strain>
    </source>
</reference>
<name>A0ABU0PFM9_9MICC</name>
<organism evidence="1 2">
    <name type="scientific">Pseudarthrobacter siccitolerans</name>
    <dbReference type="NCBI Taxonomy" id="861266"/>
    <lineage>
        <taxon>Bacteria</taxon>
        <taxon>Bacillati</taxon>
        <taxon>Actinomycetota</taxon>
        <taxon>Actinomycetes</taxon>
        <taxon>Micrococcales</taxon>
        <taxon>Micrococcaceae</taxon>
        <taxon>Pseudarthrobacter</taxon>
    </lineage>
</organism>
<comment type="caution">
    <text evidence="1">The sequence shown here is derived from an EMBL/GenBank/DDBJ whole genome shotgun (WGS) entry which is preliminary data.</text>
</comment>